<dbReference type="OrthoDB" id="10049986at2759"/>
<evidence type="ECO:0000313" key="2">
    <source>
        <dbReference type="Proteomes" id="UP000299102"/>
    </source>
</evidence>
<name>A0A4C1T716_EUMVA</name>
<dbReference type="Proteomes" id="UP000299102">
    <property type="component" value="Unassembled WGS sequence"/>
</dbReference>
<organism evidence="1 2">
    <name type="scientific">Eumeta variegata</name>
    <name type="common">Bagworm moth</name>
    <name type="synonym">Eumeta japonica</name>
    <dbReference type="NCBI Taxonomy" id="151549"/>
    <lineage>
        <taxon>Eukaryota</taxon>
        <taxon>Metazoa</taxon>
        <taxon>Ecdysozoa</taxon>
        <taxon>Arthropoda</taxon>
        <taxon>Hexapoda</taxon>
        <taxon>Insecta</taxon>
        <taxon>Pterygota</taxon>
        <taxon>Neoptera</taxon>
        <taxon>Endopterygota</taxon>
        <taxon>Lepidoptera</taxon>
        <taxon>Glossata</taxon>
        <taxon>Ditrysia</taxon>
        <taxon>Tineoidea</taxon>
        <taxon>Psychidae</taxon>
        <taxon>Oiketicinae</taxon>
        <taxon>Eumeta</taxon>
    </lineage>
</organism>
<keyword evidence="2" id="KW-1185">Reference proteome</keyword>
<comment type="caution">
    <text evidence="1">The sequence shown here is derived from an EMBL/GenBank/DDBJ whole genome shotgun (WGS) entry which is preliminary data.</text>
</comment>
<sequence>MLDIMALAAYCICKEVDNNKRNDARRNFLSTLSNSLVLPNVQDRMNNTHVMKHFSSRSAIESFLGKPINTSKVITTNSGADTLEKKKYCKECATGSEKIRRKTRFFVQNVQVLFVSNILK</sequence>
<reference evidence="1 2" key="1">
    <citation type="journal article" date="2019" name="Commun. Biol.">
        <title>The bagworm genome reveals a unique fibroin gene that provides high tensile strength.</title>
        <authorList>
            <person name="Kono N."/>
            <person name="Nakamura H."/>
            <person name="Ohtoshi R."/>
            <person name="Tomita M."/>
            <person name="Numata K."/>
            <person name="Arakawa K."/>
        </authorList>
    </citation>
    <scope>NUCLEOTIDE SEQUENCE [LARGE SCALE GENOMIC DNA]</scope>
</reference>
<proteinExistence type="predicted"/>
<dbReference type="EMBL" id="BGZK01008633">
    <property type="protein sequence ID" value="GBP09227.1"/>
    <property type="molecule type" value="Genomic_DNA"/>
</dbReference>
<gene>
    <name evidence="1" type="ORF">EVAR_71292_1</name>
</gene>
<evidence type="ECO:0000313" key="1">
    <source>
        <dbReference type="EMBL" id="GBP09227.1"/>
    </source>
</evidence>
<protein>
    <recommendedName>
        <fullName evidence="3">PiggyBac transposable element-derived protein domain-containing protein</fullName>
    </recommendedName>
</protein>
<dbReference type="AlphaFoldDB" id="A0A4C1T716"/>
<evidence type="ECO:0008006" key="3">
    <source>
        <dbReference type="Google" id="ProtNLM"/>
    </source>
</evidence>
<accession>A0A4C1T716</accession>